<dbReference type="AlphaFoldDB" id="A0A8T0V1I5"/>
<organism evidence="2 3">
    <name type="scientific">Panicum virgatum</name>
    <name type="common">Blackwell switchgrass</name>
    <dbReference type="NCBI Taxonomy" id="38727"/>
    <lineage>
        <taxon>Eukaryota</taxon>
        <taxon>Viridiplantae</taxon>
        <taxon>Streptophyta</taxon>
        <taxon>Embryophyta</taxon>
        <taxon>Tracheophyta</taxon>
        <taxon>Spermatophyta</taxon>
        <taxon>Magnoliopsida</taxon>
        <taxon>Liliopsida</taxon>
        <taxon>Poales</taxon>
        <taxon>Poaceae</taxon>
        <taxon>PACMAD clade</taxon>
        <taxon>Panicoideae</taxon>
        <taxon>Panicodae</taxon>
        <taxon>Paniceae</taxon>
        <taxon>Panicinae</taxon>
        <taxon>Panicum</taxon>
        <taxon>Panicum sect. Hiantes</taxon>
    </lineage>
</organism>
<name>A0A8T0V1I5_PANVG</name>
<dbReference type="InterPro" id="IPR056594">
    <property type="entry name" value="AT5G49610-like_b-prop"/>
</dbReference>
<dbReference type="PANTHER" id="PTHR32133">
    <property type="entry name" value="OS07G0120400 PROTEIN"/>
    <property type="match status" value="1"/>
</dbReference>
<gene>
    <name evidence="2" type="ORF">PVAP13_3KG391900</name>
</gene>
<dbReference type="InterPro" id="IPR036047">
    <property type="entry name" value="F-box-like_dom_sf"/>
</dbReference>
<dbReference type="PANTHER" id="PTHR32133:SF370">
    <property type="entry name" value="F-BOX DOMAIN-CONTAINING PROTEIN"/>
    <property type="match status" value="1"/>
</dbReference>
<protein>
    <recommendedName>
        <fullName evidence="1">F-box protein AT5G49610-like beta-propeller domain-containing protein</fullName>
    </recommendedName>
</protein>
<evidence type="ECO:0000313" key="2">
    <source>
        <dbReference type="EMBL" id="KAG2628228.1"/>
    </source>
</evidence>
<comment type="caution">
    <text evidence="2">The sequence shown here is derived from an EMBL/GenBank/DDBJ whole genome shotgun (WGS) entry which is preliminary data.</text>
</comment>
<dbReference type="OrthoDB" id="693065at2759"/>
<reference evidence="2" key="1">
    <citation type="submission" date="2020-05" db="EMBL/GenBank/DDBJ databases">
        <title>WGS assembly of Panicum virgatum.</title>
        <authorList>
            <person name="Lovell J.T."/>
            <person name="Jenkins J."/>
            <person name="Shu S."/>
            <person name="Juenger T.E."/>
            <person name="Schmutz J."/>
        </authorList>
    </citation>
    <scope>NUCLEOTIDE SEQUENCE</scope>
    <source>
        <strain evidence="2">AP13</strain>
    </source>
</reference>
<accession>A0A8T0V1I5</accession>
<evidence type="ECO:0000313" key="3">
    <source>
        <dbReference type="Proteomes" id="UP000823388"/>
    </source>
</evidence>
<dbReference type="EMBL" id="CM029041">
    <property type="protein sequence ID" value="KAG2628228.1"/>
    <property type="molecule type" value="Genomic_DNA"/>
</dbReference>
<keyword evidence="3" id="KW-1185">Reference proteome</keyword>
<dbReference type="SUPFAM" id="SSF81383">
    <property type="entry name" value="F-box domain"/>
    <property type="match status" value="1"/>
</dbReference>
<feature type="domain" description="F-box protein AT5G49610-like beta-propeller" evidence="1">
    <location>
        <begin position="97"/>
        <end position="363"/>
    </location>
</feature>
<evidence type="ECO:0000259" key="1">
    <source>
        <dbReference type="Pfam" id="PF23635"/>
    </source>
</evidence>
<proteinExistence type="predicted"/>
<dbReference type="Proteomes" id="UP000823388">
    <property type="component" value="Chromosome 3K"/>
</dbReference>
<sequence>MGPPPPEPFPDEIVEEILVRVAPDDPASLARAAASSKPWCRIVTAPAFRTRFLGLHRGPPPLLGFLCDLKGPVTARFVPTSTFRPPRAHHRGFRPHDARHGRVLLRPHPSHHAAFGLVVWDPVTDERTKLPRPPLFASTWRAAVLCAAAADGTCDHLDCHRGPFIVVYVLDHHREGILTCVYSSEAGTWSKPVYDGHRRILRNFLSGERGALAKNALHFMIGNENSILRCDLRTLKMSVIHLPRLHSDRRLTPPVPIMLTTMEDGRLGFAVVEGSRFCLWSIDDREFGWLLVKVIDLKKLLPLDASSTANPRLLGFAEGVGVIFLSVGNEIFTVDLKSTLVNKVYEGSGVTGIIPYMTLCTPVMGVPSTDDGSGAGGSTDQWSCVASGLRSQGK</sequence>
<dbReference type="Pfam" id="PF23635">
    <property type="entry name" value="Beta-prop_AT5G49610-like"/>
    <property type="match status" value="1"/>
</dbReference>